<dbReference type="InterPro" id="IPR036388">
    <property type="entry name" value="WH-like_DNA-bd_sf"/>
</dbReference>
<dbReference type="SUPFAM" id="SSF53098">
    <property type="entry name" value="Ribonuclease H-like"/>
    <property type="match status" value="1"/>
</dbReference>
<dbReference type="InterPro" id="IPR001584">
    <property type="entry name" value="Integrase_cat-core"/>
</dbReference>
<dbReference type="PANTHER" id="PTHR35004">
    <property type="entry name" value="TRANSPOSASE RV3428C-RELATED"/>
    <property type="match status" value="1"/>
</dbReference>
<dbReference type="SUPFAM" id="SSF88659">
    <property type="entry name" value="Sigma3 and sigma4 domains of RNA polymerase sigma factors"/>
    <property type="match status" value="1"/>
</dbReference>
<dbReference type="GO" id="GO:0003700">
    <property type="term" value="F:DNA-binding transcription factor activity"/>
    <property type="evidence" value="ECO:0007669"/>
    <property type="project" value="InterPro"/>
</dbReference>
<comment type="caution">
    <text evidence="5">The sequence shown here is derived from an EMBL/GenBank/DDBJ whole genome shotgun (WGS) entry which is preliminary data.</text>
</comment>
<dbReference type="InterPro" id="IPR007630">
    <property type="entry name" value="RNA_pol_sigma70_r4"/>
</dbReference>
<dbReference type="EMBL" id="JAGQHS010000058">
    <property type="protein sequence ID" value="MCA9756565.1"/>
    <property type="molecule type" value="Genomic_DNA"/>
</dbReference>
<evidence type="ECO:0000259" key="4">
    <source>
        <dbReference type="PROSITE" id="PS50994"/>
    </source>
</evidence>
<dbReference type="InterPro" id="IPR054353">
    <property type="entry name" value="IstA-like_C"/>
</dbReference>
<evidence type="ECO:0000259" key="3">
    <source>
        <dbReference type="PROSITE" id="PS50532"/>
    </source>
</evidence>
<evidence type="ECO:0000256" key="1">
    <source>
        <dbReference type="ARBA" id="ARBA00009277"/>
    </source>
</evidence>
<dbReference type="AlphaFoldDB" id="A0A956NC84"/>
<dbReference type="GO" id="GO:0006352">
    <property type="term" value="P:DNA-templated transcription initiation"/>
    <property type="evidence" value="ECO:0007669"/>
    <property type="project" value="InterPro"/>
</dbReference>
<dbReference type="Pfam" id="PF04545">
    <property type="entry name" value="Sigma70_r4"/>
    <property type="match status" value="1"/>
</dbReference>
<evidence type="ECO:0000256" key="2">
    <source>
        <dbReference type="SAM" id="MobiDB-lite"/>
    </source>
</evidence>
<dbReference type="InterPro" id="IPR017895">
    <property type="entry name" value="HTH_IS408/IS1162_type"/>
</dbReference>
<dbReference type="InterPro" id="IPR036397">
    <property type="entry name" value="RNaseH_sf"/>
</dbReference>
<evidence type="ECO:0000313" key="6">
    <source>
        <dbReference type="Proteomes" id="UP000739538"/>
    </source>
</evidence>
<feature type="domain" description="HTH IS408-type" evidence="3">
    <location>
        <begin position="11"/>
        <end position="90"/>
    </location>
</feature>
<dbReference type="NCBIfam" id="NF033546">
    <property type="entry name" value="transpos_IS21"/>
    <property type="match status" value="1"/>
</dbReference>
<organism evidence="5 6">
    <name type="scientific">Eiseniibacteriota bacterium</name>
    <dbReference type="NCBI Taxonomy" id="2212470"/>
    <lineage>
        <taxon>Bacteria</taxon>
        <taxon>Candidatus Eiseniibacteriota</taxon>
    </lineage>
</organism>
<reference evidence="5" key="1">
    <citation type="submission" date="2020-04" db="EMBL/GenBank/DDBJ databases">
        <authorList>
            <person name="Zhang T."/>
        </authorList>
    </citation>
    <scope>NUCLEOTIDE SEQUENCE</scope>
    <source>
        <strain evidence="5">HKST-UBA02</strain>
    </source>
</reference>
<dbReference type="InterPro" id="IPR012337">
    <property type="entry name" value="RNaseH-like_sf"/>
</dbReference>
<dbReference type="InterPro" id="IPR013324">
    <property type="entry name" value="RNA_pol_sigma_r3/r4-like"/>
</dbReference>
<gene>
    <name evidence="5" type="primary">istA</name>
    <name evidence="5" type="ORF">KDA27_12240</name>
</gene>
<sequence length="518" mass="59793">MAAKRLRVRQIRTVLKLRYENQLPQREIARVCGIGNGTVSECLRRAREAGVEWPLADDLTDEALEQRLYPSGSSGSDLEKPDFASIHRELSRPGVTLQLLWIEYREVHPEGYSYSRFCELYQRFRGKLHVTMRQVHVGGKQTFVDFSGKKPQIVDPKTGEVEEVELFVGVLGASSYIYAEATRSQSLPDWIAAHIRMNEFFGGSSEIYVPDNLKSGVDKPCRYEPGVNRTYEEMAEHYGAVVVPARPYKSRDKAKAEASVLIVQRWIIGVLRNRTFFSLQELNEAIWDLLPTLNDRPLQKLGMSRRERFEQLDRPHLRPLPPRRYEIGHWRRCNVNIDYHIDIERNYYSVPYTIYPSKVDARFTETTVEIFHRNVRVASHRRLHGKGKHVTTREHMPRTHQEYADWTPDRLVEWAGKTGPYTEELVTRILKSRSHPVLGYRSCLGVLRLGEAHGTDRLEAASKRALRIQSHSYQTVKNILDRGMDKSALEEPSQSEIPLPDHENIRGADYYGSPEETA</sequence>
<feature type="domain" description="Integrase catalytic" evidence="4">
    <location>
        <begin position="132"/>
        <end position="313"/>
    </location>
</feature>
<dbReference type="Proteomes" id="UP000739538">
    <property type="component" value="Unassembled WGS sequence"/>
</dbReference>
<evidence type="ECO:0000313" key="5">
    <source>
        <dbReference type="EMBL" id="MCA9756565.1"/>
    </source>
</evidence>
<dbReference type="Pfam" id="PF22483">
    <property type="entry name" value="Mu-transpos_C_2"/>
    <property type="match status" value="1"/>
</dbReference>
<dbReference type="PANTHER" id="PTHR35004:SF8">
    <property type="entry name" value="TRANSPOSASE RV3428C-RELATED"/>
    <property type="match status" value="1"/>
</dbReference>
<dbReference type="PROSITE" id="PS50994">
    <property type="entry name" value="INTEGRASE"/>
    <property type="match status" value="1"/>
</dbReference>
<proteinExistence type="inferred from homology"/>
<dbReference type="Gene3D" id="1.10.10.10">
    <property type="entry name" value="Winged helix-like DNA-binding domain superfamily/Winged helix DNA-binding domain"/>
    <property type="match status" value="1"/>
</dbReference>
<name>A0A956NC84_UNCEI</name>
<dbReference type="GO" id="GO:0015074">
    <property type="term" value="P:DNA integration"/>
    <property type="evidence" value="ECO:0007669"/>
    <property type="project" value="InterPro"/>
</dbReference>
<dbReference type="PROSITE" id="PS50532">
    <property type="entry name" value="HTH_IS408"/>
    <property type="match status" value="1"/>
</dbReference>
<protein>
    <submittedName>
        <fullName evidence="5">IS21 family transposase</fullName>
    </submittedName>
</protein>
<accession>A0A956NC84</accession>
<feature type="region of interest" description="Disordered" evidence="2">
    <location>
        <begin position="485"/>
        <end position="518"/>
    </location>
</feature>
<dbReference type="GO" id="GO:0003676">
    <property type="term" value="F:nucleic acid binding"/>
    <property type="evidence" value="ECO:0007669"/>
    <property type="project" value="InterPro"/>
</dbReference>
<dbReference type="Gene3D" id="3.30.420.10">
    <property type="entry name" value="Ribonuclease H-like superfamily/Ribonuclease H"/>
    <property type="match status" value="1"/>
</dbReference>
<comment type="similarity">
    <text evidence="1">Belongs to the transposase IS21/IS408/IS1162 family.</text>
</comment>
<reference evidence="5" key="2">
    <citation type="journal article" date="2021" name="Microbiome">
        <title>Successional dynamics and alternative stable states in a saline activated sludge microbial community over 9 years.</title>
        <authorList>
            <person name="Wang Y."/>
            <person name="Ye J."/>
            <person name="Ju F."/>
            <person name="Liu L."/>
            <person name="Boyd J.A."/>
            <person name="Deng Y."/>
            <person name="Parks D.H."/>
            <person name="Jiang X."/>
            <person name="Yin X."/>
            <person name="Woodcroft B.J."/>
            <person name="Tyson G.W."/>
            <person name="Hugenholtz P."/>
            <person name="Polz M.F."/>
            <person name="Zhang T."/>
        </authorList>
    </citation>
    <scope>NUCLEOTIDE SEQUENCE</scope>
    <source>
        <strain evidence="5">HKST-UBA02</strain>
    </source>
</reference>